<dbReference type="GO" id="GO:0015074">
    <property type="term" value="P:DNA integration"/>
    <property type="evidence" value="ECO:0007669"/>
    <property type="project" value="InterPro"/>
</dbReference>
<dbReference type="SUPFAM" id="SSF53098">
    <property type="entry name" value="Ribonuclease H-like"/>
    <property type="match status" value="1"/>
</dbReference>
<dbReference type="InterPro" id="IPR001584">
    <property type="entry name" value="Integrase_cat-core"/>
</dbReference>
<dbReference type="Gene3D" id="3.30.420.10">
    <property type="entry name" value="Ribonuclease H-like superfamily/Ribonuclease H"/>
    <property type="match status" value="1"/>
</dbReference>
<feature type="domain" description="Integrase catalytic" evidence="1">
    <location>
        <begin position="113"/>
        <end position="201"/>
    </location>
</feature>
<dbReference type="InterPro" id="IPR012337">
    <property type="entry name" value="RNaseH-like_sf"/>
</dbReference>
<dbReference type="EMBL" id="JAUESC010000001">
    <property type="protein sequence ID" value="KAK0607478.1"/>
    <property type="molecule type" value="Genomic_DNA"/>
</dbReference>
<evidence type="ECO:0000313" key="2">
    <source>
        <dbReference type="EMBL" id="KAK0607478.1"/>
    </source>
</evidence>
<dbReference type="PANTHER" id="PTHR42648:SF27">
    <property type="entry name" value="RNA-DIRECTED DNA POLYMERASE"/>
    <property type="match status" value="1"/>
</dbReference>
<gene>
    <name evidence="2" type="ORF">LWI29_015646</name>
</gene>
<reference evidence="2" key="2">
    <citation type="submission" date="2023-06" db="EMBL/GenBank/DDBJ databases">
        <authorList>
            <person name="Swenson N.G."/>
            <person name="Wegrzyn J.L."/>
            <person name="Mcevoy S.L."/>
        </authorList>
    </citation>
    <scope>NUCLEOTIDE SEQUENCE</scope>
    <source>
        <strain evidence="2">NS2018</strain>
        <tissue evidence="2">Leaf</tissue>
    </source>
</reference>
<evidence type="ECO:0000259" key="1">
    <source>
        <dbReference type="PROSITE" id="PS50994"/>
    </source>
</evidence>
<protein>
    <recommendedName>
        <fullName evidence="1">Integrase catalytic domain-containing protein</fullName>
    </recommendedName>
</protein>
<proteinExistence type="predicted"/>
<organism evidence="2 3">
    <name type="scientific">Acer saccharum</name>
    <name type="common">Sugar maple</name>
    <dbReference type="NCBI Taxonomy" id="4024"/>
    <lineage>
        <taxon>Eukaryota</taxon>
        <taxon>Viridiplantae</taxon>
        <taxon>Streptophyta</taxon>
        <taxon>Embryophyta</taxon>
        <taxon>Tracheophyta</taxon>
        <taxon>Spermatophyta</taxon>
        <taxon>Magnoliopsida</taxon>
        <taxon>eudicotyledons</taxon>
        <taxon>Gunneridae</taxon>
        <taxon>Pentapetalae</taxon>
        <taxon>rosids</taxon>
        <taxon>malvids</taxon>
        <taxon>Sapindales</taxon>
        <taxon>Sapindaceae</taxon>
        <taxon>Hippocastanoideae</taxon>
        <taxon>Acereae</taxon>
        <taxon>Acer</taxon>
    </lineage>
</organism>
<dbReference type="InterPro" id="IPR039537">
    <property type="entry name" value="Retrotran_Ty1/copia-like"/>
</dbReference>
<keyword evidence="3" id="KW-1185">Reference proteome</keyword>
<dbReference type="InterPro" id="IPR036397">
    <property type="entry name" value="RNaseH_sf"/>
</dbReference>
<dbReference type="GO" id="GO:0003676">
    <property type="term" value="F:nucleic acid binding"/>
    <property type="evidence" value="ECO:0007669"/>
    <property type="project" value="InterPro"/>
</dbReference>
<dbReference type="PANTHER" id="PTHR42648">
    <property type="entry name" value="TRANSPOSASE, PUTATIVE-RELATED"/>
    <property type="match status" value="1"/>
</dbReference>
<reference evidence="2" key="1">
    <citation type="journal article" date="2022" name="Plant J.">
        <title>Strategies of tolerance reflected in two North American maple genomes.</title>
        <authorList>
            <person name="McEvoy S.L."/>
            <person name="Sezen U.U."/>
            <person name="Trouern-Trend A."/>
            <person name="McMahon S.M."/>
            <person name="Schaberg P.G."/>
            <person name="Yang J."/>
            <person name="Wegrzyn J.L."/>
            <person name="Swenson N.G."/>
        </authorList>
    </citation>
    <scope>NUCLEOTIDE SEQUENCE</scope>
    <source>
        <strain evidence="2">NS2018</strain>
    </source>
</reference>
<evidence type="ECO:0000313" key="3">
    <source>
        <dbReference type="Proteomes" id="UP001168877"/>
    </source>
</evidence>
<accession>A0AA39TMF7</accession>
<comment type="caution">
    <text evidence="2">The sequence shown here is derived from an EMBL/GenBank/DDBJ whole genome shotgun (WGS) entry which is preliminary data.</text>
</comment>
<dbReference type="Proteomes" id="UP001168877">
    <property type="component" value="Unassembled WGS sequence"/>
</dbReference>
<sequence>MAGDGDGSDSRLCTGPPAPLTGAKRPVACRWSCAGVDQRQSPSCAPLDWRLCVRVTTSAIAKMCLCAGPAPVVQRRIKRLVSDGPLSDLKVDDLPTCEFCLEGKMTKRLFRTKGTRATECLGLMHIDVCGPMSIQARDGYEYFITFTDDYSRFGYVYLMRHKSDAFDMFKAFKAEVENQLDKHIKILRSNRGGEYLSGEFQ</sequence>
<dbReference type="PROSITE" id="PS50994">
    <property type="entry name" value="INTEGRASE"/>
    <property type="match status" value="1"/>
</dbReference>
<name>A0AA39TMF7_ACESA</name>
<dbReference type="AlphaFoldDB" id="A0AA39TMF7"/>